<feature type="non-terminal residue" evidence="2">
    <location>
        <position position="142"/>
    </location>
</feature>
<name>A0A8S3GHK6_9BILA</name>
<proteinExistence type="predicted"/>
<organism evidence="2 3">
    <name type="scientific">Rotaria magnacalcarata</name>
    <dbReference type="NCBI Taxonomy" id="392030"/>
    <lineage>
        <taxon>Eukaryota</taxon>
        <taxon>Metazoa</taxon>
        <taxon>Spiralia</taxon>
        <taxon>Gnathifera</taxon>
        <taxon>Rotifera</taxon>
        <taxon>Eurotatoria</taxon>
        <taxon>Bdelloidea</taxon>
        <taxon>Philodinida</taxon>
        <taxon>Philodinidae</taxon>
        <taxon>Rotaria</taxon>
    </lineage>
</organism>
<feature type="domain" description="VWFA" evidence="1">
    <location>
        <begin position="44"/>
        <end position="142"/>
    </location>
</feature>
<dbReference type="PANTHER" id="PTHR10579">
    <property type="entry name" value="CALCIUM-ACTIVATED CHLORIDE CHANNEL REGULATOR"/>
    <property type="match status" value="1"/>
</dbReference>
<gene>
    <name evidence="2" type="ORF">BYL167_LOCUS75173</name>
</gene>
<dbReference type="PANTHER" id="PTHR10579:SF43">
    <property type="entry name" value="ZINC FINGER (C3HC4-TYPE RING FINGER) FAMILY PROTEIN"/>
    <property type="match status" value="1"/>
</dbReference>
<comment type="caution">
    <text evidence="2">The sequence shown here is derived from an EMBL/GenBank/DDBJ whole genome shotgun (WGS) entry which is preliminary data.</text>
</comment>
<dbReference type="InterPro" id="IPR002035">
    <property type="entry name" value="VWF_A"/>
</dbReference>
<dbReference type="SUPFAM" id="SSF53300">
    <property type="entry name" value="vWA-like"/>
    <property type="match status" value="1"/>
</dbReference>
<dbReference type="InterPro" id="IPR036465">
    <property type="entry name" value="vWFA_dom_sf"/>
</dbReference>
<dbReference type="Proteomes" id="UP000681967">
    <property type="component" value="Unassembled WGS sequence"/>
</dbReference>
<dbReference type="Pfam" id="PF13519">
    <property type="entry name" value="VWA_2"/>
    <property type="match status" value="1"/>
</dbReference>
<evidence type="ECO:0000259" key="1">
    <source>
        <dbReference type="PROSITE" id="PS50234"/>
    </source>
</evidence>
<protein>
    <recommendedName>
        <fullName evidence="1">VWFA domain-containing protein</fullName>
    </recommendedName>
</protein>
<dbReference type="EMBL" id="CAJOBH010268751">
    <property type="protein sequence ID" value="CAF5163125.1"/>
    <property type="molecule type" value="Genomic_DNA"/>
</dbReference>
<evidence type="ECO:0000313" key="3">
    <source>
        <dbReference type="Proteomes" id="UP000681967"/>
    </source>
</evidence>
<dbReference type="InterPro" id="IPR051266">
    <property type="entry name" value="CLCR"/>
</dbReference>
<dbReference type="PROSITE" id="PS50234">
    <property type="entry name" value="VWFA"/>
    <property type="match status" value="1"/>
</dbReference>
<evidence type="ECO:0000313" key="2">
    <source>
        <dbReference type="EMBL" id="CAF5163125.1"/>
    </source>
</evidence>
<sequence>ALEFGGQESTKQSNIYGMVTLKAPSILSSRATEKELDELRVPVDLVCVVDQSTSMRGQKIALLKDTLNYIVDQMGPLDRLAIISFDTRAFNRSQGLKLMTTEKKQTLRNAITQNIRASGGTYIGSGLEMAIKLLRDRQAANP</sequence>
<accession>A0A8S3GHK6</accession>
<dbReference type="Gene3D" id="3.40.50.410">
    <property type="entry name" value="von Willebrand factor, type A domain"/>
    <property type="match status" value="1"/>
</dbReference>
<reference evidence="2" key="1">
    <citation type="submission" date="2021-02" db="EMBL/GenBank/DDBJ databases">
        <authorList>
            <person name="Nowell W R."/>
        </authorList>
    </citation>
    <scope>NUCLEOTIDE SEQUENCE</scope>
</reference>
<feature type="non-terminal residue" evidence="2">
    <location>
        <position position="1"/>
    </location>
</feature>
<dbReference type="AlphaFoldDB" id="A0A8S3GHK6"/>